<organism evidence="2 3">
    <name type="scientific">Pseudoalteromonas prydzensis</name>
    <dbReference type="NCBI Taxonomy" id="182141"/>
    <lineage>
        <taxon>Bacteria</taxon>
        <taxon>Pseudomonadati</taxon>
        <taxon>Pseudomonadota</taxon>
        <taxon>Gammaproteobacteria</taxon>
        <taxon>Alteromonadales</taxon>
        <taxon>Pseudoalteromonadaceae</taxon>
        <taxon>Pseudoalteromonas</taxon>
    </lineage>
</organism>
<protein>
    <submittedName>
        <fullName evidence="2">BLUF domain-containing protein</fullName>
    </submittedName>
</protein>
<comment type="caution">
    <text evidence="2">The sequence shown here is derived from an EMBL/GenBank/DDBJ whole genome shotgun (WGS) entry which is preliminary data.</text>
</comment>
<reference evidence="2 3" key="1">
    <citation type="submission" date="2020-07" db="EMBL/GenBank/DDBJ databases">
        <title>Halophilic bacteria isolated from french cheeses.</title>
        <authorList>
            <person name="Kothe C.I."/>
            <person name="Farah-Kraiem B."/>
            <person name="Renault P."/>
            <person name="Dridi B."/>
        </authorList>
    </citation>
    <scope>NUCLEOTIDE SEQUENCE [LARGE SCALE GENOMIC DNA]</scope>
    <source>
        <strain evidence="2 3">FME14</strain>
    </source>
</reference>
<feature type="domain" description="BLUF" evidence="1">
    <location>
        <begin position="3"/>
        <end position="94"/>
    </location>
</feature>
<evidence type="ECO:0000259" key="1">
    <source>
        <dbReference type="PROSITE" id="PS50925"/>
    </source>
</evidence>
<keyword evidence="3" id="KW-1185">Reference proteome</keyword>
<evidence type="ECO:0000313" key="3">
    <source>
        <dbReference type="Proteomes" id="UP000707245"/>
    </source>
</evidence>
<gene>
    <name evidence="2" type="ORF">EI167_04435</name>
</gene>
<dbReference type="SMART" id="SM01034">
    <property type="entry name" value="BLUF"/>
    <property type="match status" value="1"/>
</dbReference>
<dbReference type="EMBL" id="RRZA01000009">
    <property type="protein sequence ID" value="MBE0456708.1"/>
    <property type="molecule type" value="Genomic_DNA"/>
</dbReference>
<name>A0ABR9FIQ1_9GAMM</name>
<dbReference type="Gene3D" id="3.30.70.100">
    <property type="match status" value="1"/>
</dbReference>
<evidence type="ECO:0000313" key="2">
    <source>
        <dbReference type="EMBL" id="MBE0456708.1"/>
    </source>
</evidence>
<dbReference type="Pfam" id="PF04940">
    <property type="entry name" value="BLUF"/>
    <property type="match status" value="1"/>
</dbReference>
<dbReference type="InterPro" id="IPR036046">
    <property type="entry name" value="Acylphosphatase-like_dom_sf"/>
</dbReference>
<dbReference type="RefSeq" id="WP_192540859.1">
    <property type="nucleotide sequence ID" value="NZ_RRZA01000009.1"/>
</dbReference>
<proteinExistence type="predicted"/>
<dbReference type="SUPFAM" id="SSF54975">
    <property type="entry name" value="Acylphosphatase/BLUF domain-like"/>
    <property type="match status" value="1"/>
</dbReference>
<dbReference type="PROSITE" id="PS50925">
    <property type="entry name" value="BLUF"/>
    <property type="match status" value="1"/>
</dbReference>
<dbReference type="InterPro" id="IPR007024">
    <property type="entry name" value="BLUF_domain"/>
</dbReference>
<accession>A0ABR9FIQ1</accession>
<dbReference type="Proteomes" id="UP000707245">
    <property type="component" value="Unassembled WGS sequence"/>
</dbReference>
<sequence>MFLTRLIYASTKTEHFNPTSLEEIIEKAASNNEKNDITGMLCFNRNYFLQSIEGSRTNVNKTYNKILNDKRHTQIILLDYSEINTREFSSWSMGYVPTSKLSAQINLKFSGTSEFSPYKISGASAYMMMLELKKSLPSV</sequence>